<dbReference type="Proteomes" id="UP001163046">
    <property type="component" value="Unassembled WGS sequence"/>
</dbReference>
<gene>
    <name evidence="1" type="ORF">OS493_040504</name>
</gene>
<keyword evidence="2" id="KW-1185">Reference proteome</keyword>
<proteinExistence type="predicted"/>
<protein>
    <submittedName>
        <fullName evidence="1">Uncharacterized protein</fullName>
    </submittedName>
</protein>
<dbReference type="AlphaFoldDB" id="A0A9X0D0T7"/>
<dbReference type="EMBL" id="MU826269">
    <property type="protein sequence ID" value="KAJ7381553.1"/>
    <property type="molecule type" value="Genomic_DNA"/>
</dbReference>
<dbReference type="OrthoDB" id="5982168at2759"/>
<reference evidence="1" key="1">
    <citation type="submission" date="2023-01" db="EMBL/GenBank/DDBJ databases">
        <title>Genome assembly of the deep-sea coral Lophelia pertusa.</title>
        <authorList>
            <person name="Herrera S."/>
            <person name="Cordes E."/>
        </authorList>
    </citation>
    <scope>NUCLEOTIDE SEQUENCE</scope>
    <source>
        <strain evidence="1">USNM1676648</strain>
        <tissue evidence="1">Polyp</tissue>
    </source>
</reference>
<evidence type="ECO:0000313" key="2">
    <source>
        <dbReference type="Proteomes" id="UP001163046"/>
    </source>
</evidence>
<sequence>MGKTDMRSSVGAFNPECTAKTSKNALRLALNLYVLWHRLDKALNQLTGPTPTALTESTMNMALTLHDTLLAFGGVAEAVKAAIKKLCHAVSTATGTGTVLGYFTPKEELKGRRLQDLDRDIIEAITGTGSGKIFDIYASGEFLESTPTV</sequence>
<organism evidence="1 2">
    <name type="scientific">Desmophyllum pertusum</name>
    <dbReference type="NCBI Taxonomy" id="174260"/>
    <lineage>
        <taxon>Eukaryota</taxon>
        <taxon>Metazoa</taxon>
        <taxon>Cnidaria</taxon>
        <taxon>Anthozoa</taxon>
        <taxon>Hexacorallia</taxon>
        <taxon>Scleractinia</taxon>
        <taxon>Caryophylliina</taxon>
        <taxon>Caryophylliidae</taxon>
        <taxon>Desmophyllum</taxon>
    </lineage>
</organism>
<accession>A0A9X0D0T7</accession>
<name>A0A9X0D0T7_9CNID</name>
<evidence type="ECO:0000313" key="1">
    <source>
        <dbReference type="EMBL" id="KAJ7381553.1"/>
    </source>
</evidence>
<feature type="non-terminal residue" evidence="1">
    <location>
        <position position="1"/>
    </location>
</feature>
<comment type="caution">
    <text evidence="1">The sequence shown here is derived from an EMBL/GenBank/DDBJ whole genome shotgun (WGS) entry which is preliminary data.</text>
</comment>